<gene>
    <name evidence="1" type="ORF">ACFO3E_10985</name>
</gene>
<organism evidence="1 2">
    <name type="scientific">Sphingobium tyrosinilyticum</name>
    <dbReference type="NCBI Taxonomy" id="2715436"/>
    <lineage>
        <taxon>Bacteria</taxon>
        <taxon>Pseudomonadati</taxon>
        <taxon>Pseudomonadota</taxon>
        <taxon>Alphaproteobacteria</taxon>
        <taxon>Sphingomonadales</taxon>
        <taxon>Sphingomonadaceae</taxon>
        <taxon>Sphingobium</taxon>
    </lineage>
</organism>
<dbReference type="SUPFAM" id="SSF47616">
    <property type="entry name" value="GST C-terminal domain-like"/>
    <property type="match status" value="1"/>
</dbReference>
<evidence type="ECO:0008006" key="3">
    <source>
        <dbReference type="Google" id="ProtNLM"/>
    </source>
</evidence>
<evidence type="ECO:0000313" key="2">
    <source>
        <dbReference type="Proteomes" id="UP001595957"/>
    </source>
</evidence>
<dbReference type="Gene3D" id="1.20.1050.10">
    <property type="match status" value="1"/>
</dbReference>
<dbReference type="Proteomes" id="UP001595957">
    <property type="component" value="Unassembled WGS sequence"/>
</dbReference>
<dbReference type="Gene3D" id="3.40.30.10">
    <property type="entry name" value="Glutaredoxin"/>
    <property type="match status" value="1"/>
</dbReference>
<accession>A0ABV9EYI8</accession>
<protein>
    <recommendedName>
        <fullName evidence="3">Glutathione S-transferase</fullName>
    </recommendedName>
</protein>
<comment type="caution">
    <text evidence="1">The sequence shown here is derived from an EMBL/GenBank/DDBJ whole genome shotgun (WGS) entry which is preliminary data.</text>
</comment>
<dbReference type="InterPro" id="IPR036282">
    <property type="entry name" value="Glutathione-S-Trfase_C_sf"/>
</dbReference>
<evidence type="ECO:0000313" key="1">
    <source>
        <dbReference type="EMBL" id="MFC4594707.1"/>
    </source>
</evidence>
<name>A0ABV9EYI8_9SPHN</name>
<sequence length="259" mass="28948">MAEGEAVRYVPIKEARAMRGLRIAFTSGVPGAWGVAIKMILDLKGIDYIPVAQIPGAPNEELKAWTGQSSAPVLMLNDDRPRTQWSEMLVLAEQLQPEPRMIPVDEDERMALFGFCHEICGDDGLGWNVRLMLLSGEHGSGEEDDGTLLMRSRYSSPVDNNYSRNRVRQIVGAMVKRLESQAAKGSRYFMGDGLTAADIYWTAFSNLFAAMSSDLCTMPDYVRGFGKLLEVYMGEPTPQILLNHRDYIARTHFRLPITL</sequence>
<reference evidence="2" key="1">
    <citation type="journal article" date="2019" name="Int. J. Syst. Evol. Microbiol.">
        <title>The Global Catalogue of Microorganisms (GCM) 10K type strain sequencing project: providing services to taxonomists for standard genome sequencing and annotation.</title>
        <authorList>
            <consortium name="The Broad Institute Genomics Platform"/>
            <consortium name="The Broad Institute Genome Sequencing Center for Infectious Disease"/>
            <person name="Wu L."/>
            <person name="Ma J."/>
        </authorList>
    </citation>
    <scope>NUCLEOTIDE SEQUENCE [LARGE SCALE GENOMIC DNA]</scope>
    <source>
        <strain evidence="2">NBRC 103632</strain>
    </source>
</reference>
<dbReference type="EMBL" id="JBHSFZ010000024">
    <property type="protein sequence ID" value="MFC4594707.1"/>
    <property type="molecule type" value="Genomic_DNA"/>
</dbReference>
<proteinExistence type="predicted"/>
<keyword evidence="2" id="KW-1185">Reference proteome</keyword>
<dbReference type="RefSeq" id="WP_380804698.1">
    <property type="nucleotide sequence ID" value="NZ_JBHSFZ010000024.1"/>
</dbReference>
<dbReference type="InterPro" id="IPR036249">
    <property type="entry name" value="Thioredoxin-like_sf"/>
</dbReference>
<dbReference type="SUPFAM" id="SSF52833">
    <property type="entry name" value="Thioredoxin-like"/>
    <property type="match status" value="1"/>
</dbReference>